<dbReference type="NCBIfam" id="TIGR00589">
    <property type="entry name" value="ogt"/>
    <property type="match status" value="1"/>
</dbReference>
<feature type="domain" description="Methylated-DNA-[protein]-cysteine S-methyltransferase DNA binding" evidence="10">
    <location>
        <begin position="79"/>
        <end position="158"/>
    </location>
</feature>
<dbReference type="RefSeq" id="WP_145025896.1">
    <property type="nucleotide sequence ID" value="NZ_CP036271.1"/>
</dbReference>
<dbReference type="HAMAP" id="MF_00772">
    <property type="entry name" value="OGT"/>
    <property type="match status" value="1"/>
</dbReference>
<dbReference type="InterPro" id="IPR014048">
    <property type="entry name" value="MethylDNA_cys_MeTrfase_DNA-bd"/>
</dbReference>
<gene>
    <name evidence="12" type="primary">ogt_1</name>
    <name evidence="12" type="ORF">Pan44_00090</name>
</gene>
<feature type="domain" description="Methylguanine DNA methyltransferase ribonuclease-like" evidence="11">
    <location>
        <begin position="8"/>
        <end position="75"/>
    </location>
</feature>
<evidence type="ECO:0000313" key="13">
    <source>
        <dbReference type="Proteomes" id="UP000315700"/>
    </source>
</evidence>
<keyword evidence="7 9" id="KW-0234">DNA repair</keyword>
<comment type="catalytic activity">
    <reaction evidence="1 9">
        <text>a 4-O-methyl-thymidine in DNA + L-cysteinyl-[protein] = a thymidine in DNA + S-methyl-L-cysteinyl-[protein]</text>
        <dbReference type="Rhea" id="RHEA:53428"/>
        <dbReference type="Rhea" id="RHEA-COMP:10131"/>
        <dbReference type="Rhea" id="RHEA-COMP:10132"/>
        <dbReference type="Rhea" id="RHEA-COMP:13555"/>
        <dbReference type="Rhea" id="RHEA-COMP:13556"/>
        <dbReference type="ChEBI" id="CHEBI:29950"/>
        <dbReference type="ChEBI" id="CHEBI:82612"/>
        <dbReference type="ChEBI" id="CHEBI:137386"/>
        <dbReference type="ChEBI" id="CHEBI:137387"/>
        <dbReference type="EC" id="2.1.1.63"/>
    </reaction>
</comment>
<evidence type="ECO:0000313" key="12">
    <source>
        <dbReference type="EMBL" id="QDT52003.1"/>
    </source>
</evidence>
<dbReference type="InterPro" id="IPR036631">
    <property type="entry name" value="MGMT_N_sf"/>
</dbReference>
<comment type="function">
    <text evidence="9">Involved in the cellular defense against the biological effects of O6-methylguanine (O6-MeG) and O4-methylthymine (O4-MeT) in DNA. Repairs the methylated nucleobase in DNA by stoichiometrically transferring the methyl group to a cysteine residue in the enzyme. This is a suicide reaction: the enzyme is irreversibly inactivated.</text>
</comment>
<keyword evidence="3 9" id="KW-0963">Cytoplasm</keyword>
<dbReference type="Pfam" id="PF02870">
    <property type="entry name" value="Methyltransf_1N"/>
    <property type="match status" value="1"/>
</dbReference>
<evidence type="ECO:0000259" key="11">
    <source>
        <dbReference type="Pfam" id="PF02870"/>
    </source>
</evidence>
<dbReference type="GO" id="GO:0032259">
    <property type="term" value="P:methylation"/>
    <property type="evidence" value="ECO:0007669"/>
    <property type="project" value="UniProtKB-KW"/>
</dbReference>
<evidence type="ECO:0000256" key="9">
    <source>
        <dbReference type="HAMAP-Rule" id="MF_00772"/>
    </source>
</evidence>
<dbReference type="Pfam" id="PF01035">
    <property type="entry name" value="DNA_binding_1"/>
    <property type="match status" value="1"/>
</dbReference>
<accession>A0A517S7B1</accession>
<dbReference type="OrthoDB" id="9783680at2"/>
<dbReference type="Gene3D" id="3.30.160.70">
    <property type="entry name" value="Methylated DNA-protein cysteine methyltransferase domain"/>
    <property type="match status" value="1"/>
</dbReference>
<dbReference type="SUPFAM" id="SSF46767">
    <property type="entry name" value="Methylated DNA-protein cysteine methyltransferase, C-terminal domain"/>
    <property type="match status" value="1"/>
</dbReference>
<dbReference type="FunCoup" id="A0A517S7B1">
    <property type="interactions" value="95"/>
</dbReference>
<evidence type="ECO:0000256" key="2">
    <source>
        <dbReference type="ARBA" id="ARBA00008711"/>
    </source>
</evidence>
<dbReference type="Gene3D" id="1.10.10.10">
    <property type="entry name" value="Winged helix-like DNA-binding domain superfamily/Winged helix DNA-binding domain"/>
    <property type="match status" value="1"/>
</dbReference>
<dbReference type="InterPro" id="IPR023546">
    <property type="entry name" value="MGMT"/>
</dbReference>
<dbReference type="Proteomes" id="UP000315700">
    <property type="component" value="Chromosome"/>
</dbReference>
<comment type="subcellular location">
    <subcellularLocation>
        <location evidence="9">Cytoplasm</location>
    </subcellularLocation>
</comment>
<dbReference type="InterPro" id="IPR008332">
    <property type="entry name" value="MethylG_MeTrfase_N"/>
</dbReference>
<evidence type="ECO:0000256" key="7">
    <source>
        <dbReference type="ARBA" id="ARBA00023204"/>
    </source>
</evidence>
<dbReference type="EC" id="2.1.1.63" evidence="9"/>
<dbReference type="InterPro" id="IPR036388">
    <property type="entry name" value="WH-like_DNA-bd_sf"/>
</dbReference>
<organism evidence="12 13">
    <name type="scientific">Caulifigura coniformis</name>
    <dbReference type="NCBI Taxonomy" id="2527983"/>
    <lineage>
        <taxon>Bacteria</taxon>
        <taxon>Pseudomonadati</taxon>
        <taxon>Planctomycetota</taxon>
        <taxon>Planctomycetia</taxon>
        <taxon>Planctomycetales</taxon>
        <taxon>Planctomycetaceae</taxon>
        <taxon>Caulifigura</taxon>
    </lineage>
</organism>
<dbReference type="GO" id="GO:0006307">
    <property type="term" value="P:DNA alkylation repair"/>
    <property type="evidence" value="ECO:0007669"/>
    <property type="project" value="UniProtKB-UniRule"/>
</dbReference>
<evidence type="ECO:0000256" key="1">
    <source>
        <dbReference type="ARBA" id="ARBA00001286"/>
    </source>
</evidence>
<evidence type="ECO:0000256" key="8">
    <source>
        <dbReference type="ARBA" id="ARBA00049348"/>
    </source>
</evidence>
<evidence type="ECO:0000259" key="10">
    <source>
        <dbReference type="Pfam" id="PF01035"/>
    </source>
</evidence>
<feature type="active site" description="Nucleophile; methyl group acceptor" evidence="9">
    <location>
        <position position="130"/>
    </location>
</feature>
<keyword evidence="13" id="KW-1185">Reference proteome</keyword>
<comment type="similarity">
    <text evidence="2 9">Belongs to the MGMT family.</text>
</comment>
<dbReference type="GO" id="GO:0005737">
    <property type="term" value="C:cytoplasm"/>
    <property type="evidence" value="ECO:0007669"/>
    <property type="project" value="UniProtKB-SubCell"/>
</dbReference>
<dbReference type="CDD" id="cd06445">
    <property type="entry name" value="ATase"/>
    <property type="match status" value="1"/>
</dbReference>
<keyword evidence="6 9" id="KW-0227">DNA damage</keyword>
<dbReference type="KEGG" id="ccos:Pan44_00090"/>
<dbReference type="EMBL" id="CP036271">
    <property type="protein sequence ID" value="QDT52003.1"/>
    <property type="molecule type" value="Genomic_DNA"/>
</dbReference>
<keyword evidence="4 9" id="KW-0489">Methyltransferase</keyword>
<dbReference type="AlphaFoldDB" id="A0A517S7B1"/>
<dbReference type="PANTHER" id="PTHR10815:SF5">
    <property type="entry name" value="METHYLATED-DNA--PROTEIN-CYSTEINE METHYLTRANSFERASE"/>
    <property type="match status" value="1"/>
</dbReference>
<evidence type="ECO:0000256" key="5">
    <source>
        <dbReference type="ARBA" id="ARBA00022679"/>
    </source>
</evidence>
<dbReference type="FunFam" id="1.10.10.10:FF:000214">
    <property type="entry name" value="Methylated-DNA--protein-cysteine methyltransferase"/>
    <property type="match status" value="1"/>
</dbReference>
<dbReference type="GO" id="GO:0003908">
    <property type="term" value="F:methylated-DNA-[protein]-cysteine S-methyltransferase activity"/>
    <property type="evidence" value="ECO:0007669"/>
    <property type="project" value="UniProtKB-UniRule"/>
</dbReference>
<reference evidence="12 13" key="1">
    <citation type="submission" date="2019-02" db="EMBL/GenBank/DDBJ databases">
        <title>Deep-cultivation of Planctomycetes and their phenomic and genomic characterization uncovers novel biology.</title>
        <authorList>
            <person name="Wiegand S."/>
            <person name="Jogler M."/>
            <person name="Boedeker C."/>
            <person name="Pinto D."/>
            <person name="Vollmers J."/>
            <person name="Rivas-Marin E."/>
            <person name="Kohn T."/>
            <person name="Peeters S.H."/>
            <person name="Heuer A."/>
            <person name="Rast P."/>
            <person name="Oberbeckmann S."/>
            <person name="Bunk B."/>
            <person name="Jeske O."/>
            <person name="Meyerdierks A."/>
            <person name="Storesund J.E."/>
            <person name="Kallscheuer N."/>
            <person name="Luecker S."/>
            <person name="Lage O.M."/>
            <person name="Pohl T."/>
            <person name="Merkel B.J."/>
            <person name="Hornburger P."/>
            <person name="Mueller R.-W."/>
            <person name="Bruemmer F."/>
            <person name="Labrenz M."/>
            <person name="Spormann A.M."/>
            <person name="Op den Camp H."/>
            <person name="Overmann J."/>
            <person name="Amann R."/>
            <person name="Jetten M.S.M."/>
            <person name="Mascher T."/>
            <person name="Medema M.H."/>
            <person name="Devos D.P."/>
            <person name="Kaster A.-K."/>
            <person name="Ovreas L."/>
            <person name="Rohde M."/>
            <person name="Galperin M.Y."/>
            <person name="Jogler C."/>
        </authorList>
    </citation>
    <scope>NUCLEOTIDE SEQUENCE [LARGE SCALE GENOMIC DNA]</scope>
    <source>
        <strain evidence="12 13">Pan44</strain>
    </source>
</reference>
<sequence length="175" mass="19110">MLATKCHTQIDSPVGVVVLERDGDFLTGVYLPNHKGWSGPAGECRREDALLTAASRQVEEYFAGERTAFDVPVRLTGTPFQERVWQELTRIPYGVTISYGELARRVGQPTASRAVGAANGRNPISILVPCHRVVGSKGELTGYGGGMEAKRWLLEWEAMRRRETAGESLLVGLPG</sequence>
<proteinExistence type="inferred from homology"/>
<protein>
    <recommendedName>
        <fullName evidence="9">Methylated-DNA--protein-cysteine methyltransferase</fullName>
        <ecNumber evidence="9">2.1.1.63</ecNumber>
    </recommendedName>
    <alternativeName>
        <fullName evidence="9">6-O-methylguanine-DNA methyltransferase</fullName>
        <shortName evidence="9">MGMT</shortName>
    </alternativeName>
    <alternativeName>
        <fullName evidence="9">O-6-methylguanine-DNA-alkyltransferase</fullName>
    </alternativeName>
</protein>
<evidence type="ECO:0000256" key="6">
    <source>
        <dbReference type="ARBA" id="ARBA00022763"/>
    </source>
</evidence>
<keyword evidence="5 9" id="KW-0808">Transferase</keyword>
<dbReference type="PANTHER" id="PTHR10815">
    <property type="entry name" value="METHYLATED-DNA--PROTEIN-CYSTEINE METHYLTRANSFERASE"/>
    <property type="match status" value="1"/>
</dbReference>
<dbReference type="PROSITE" id="PS00374">
    <property type="entry name" value="MGMT"/>
    <property type="match status" value="1"/>
</dbReference>
<dbReference type="InterPro" id="IPR036217">
    <property type="entry name" value="MethylDNA_cys_MeTrfase_DNAb"/>
</dbReference>
<dbReference type="SUPFAM" id="SSF53155">
    <property type="entry name" value="Methylated DNA-protein cysteine methyltransferase domain"/>
    <property type="match status" value="1"/>
</dbReference>
<evidence type="ECO:0000256" key="3">
    <source>
        <dbReference type="ARBA" id="ARBA00022490"/>
    </source>
</evidence>
<evidence type="ECO:0000256" key="4">
    <source>
        <dbReference type="ARBA" id="ARBA00022603"/>
    </source>
</evidence>
<dbReference type="InterPro" id="IPR001497">
    <property type="entry name" value="MethylDNA_cys_MeTrfase_AS"/>
</dbReference>
<dbReference type="InParanoid" id="A0A517S7B1"/>
<name>A0A517S7B1_9PLAN</name>
<comment type="miscellaneous">
    <text evidence="9">This enzyme catalyzes only one turnover and therefore is not strictly catalytic. According to one definition, an enzyme is a biocatalyst that acts repeatedly and over many reaction cycles.</text>
</comment>
<comment type="catalytic activity">
    <reaction evidence="8 9">
        <text>a 6-O-methyl-2'-deoxyguanosine in DNA + L-cysteinyl-[protein] = S-methyl-L-cysteinyl-[protein] + a 2'-deoxyguanosine in DNA</text>
        <dbReference type="Rhea" id="RHEA:24000"/>
        <dbReference type="Rhea" id="RHEA-COMP:10131"/>
        <dbReference type="Rhea" id="RHEA-COMP:10132"/>
        <dbReference type="Rhea" id="RHEA-COMP:11367"/>
        <dbReference type="Rhea" id="RHEA-COMP:11368"/>
        <dbReference type="ChEBI" id="CHEBI:29950"/>
        <dbReference type="ChEBI" id="CHEBI:82612"/>
        <dbReference type="ChEBI" id="CHEBI:85445"/>
        <dbReference type="ChEBI" id="CHEBI:85448"/>
        <dbReference type="EC" id="2.1.1.63"/>
    </reaction>
</comment>